<dbReference type="OrthoDB" id="6329895at2759"/>
<evidence type="ECO:0000256" key="1">
    <source>
        <dbReference type="SAM" id="Phobius"/>
    </source>
</evidence>
<name>A0A8J2RYE7_9CRUS</name>
<protein>
    <submittedName>
        <fullName evidence="2">Uncharacterized protein</fullName>
    </submittedName>
</protein>
<keyword evidence="1" id="KW-0472">Membrane</keyword>
<comment type="caution">
    <text evidence="2">The sequence shown here is derived from an EMBL/GenBank/DDBJ whole genome shotgun (WGS) entry which is preliminary data.</text>
</comment>
<gene>
    <name evidence="2" type="ORF">DGAL_LOCUS14962</name>
</gene>
<dbReference type="EMBL" id="CAKKLH010000313">
    <property type="protein sequence ID" value="CAH0111322.1"/>
    <property type="molecule type" value="Genomic_DNA"/>
</dbReference>
<feature type="transmembrane region" description="Helical" evidence="1">
    <location>
        <begin position="76"/>
        <end position="97"/>
    </location>
</feature>
<reference evidence="2" key="1">
    <citation type="submission" date="2021-11" db="EMBL/GenBank/DDBJ databases">
        <authorList>
            <person name="Schell T."/>
        </authorList>
    </citation>
    <scope>NUCLEOTIDE SEQUENCE</scope>
    <source>
        <strain evidence="2">M5</strain>
    </source>
</reference>
<sequence length="151" mass="16845">MANFLIKSLAFLDICTAVVVIIFQISTLARFGSLEDTGPLERVAVGIWGGISFMITGIVFWRSANKEKLARVYNHWEVASALISFFCSIILIGVMAANLQNIENDWYCIYQFVRKEHCTVQKALDGVMLFGGCFACIINGALSFISCYCYN</sequence>
<organism evidence="2 3">
    <name type="scientific">Daphnia galeata</name>
    <dbReference type="NCBI Taxonomy" id="27404"/>
    <lineage>
        <taxon>Eukaryota</taxon>
        <taxon>Metazoa</taxon>
        <taxon>Ecdysozoa</taxon>
        <taxon>Arthropoda</taxon>
        <taxon>Crustacea</taxon>
        <taxon>Branchiopoda</taxon>
        <taxon>Diplostraca</taxon>
        <taxon>Cladocera</taxon>
        <taxon>Anomopoda</taxon>
        <taxon>Daphniidae</taxon>
        <taxon>Daphnia</taxon>
    </lineage>
</organism>
<keyword evidence="1" id="KW-0812">Transmembrane</keyword>
<evidence type="ECO:0000313" key="3">
    <source>
        <dbReference type="Proteomes" id="UP000789390"/>
    </source>
</evidence>
<dbReference type="Proteomes" id="UP000789390">
    <property type="component" value="Unassembled WGS sequence"/>
</dbReference>
<feature type="transmembrane region" description="Helical" evidence="1">
    <location>
        <begin position="43"/>
        <end position="64"/>
    </location>
</feature>
<evidence type="ECO:0000313" key="2">
    <source>
        <dbReference type="EMBL" id="CAH0111322.1"/>
    </source>
</evidence>
<accession>A0A8J2RYE7</accession>
<dbReference type="AlphaFoldDB" id="A0A8J2RYE7"/>
<feature type="transmembrane region" description="Helical" evidence="1">
    <location>
        <begin position="129"/>
        <end position="150"/>
    </location>
</feature>
<feature type="transmembrane region" description="Helical" evidence="1">
    <location>
        <begin position="9"/>
        <end position="31"/>
    </location>
</feature>
<keyword evidence="1" id="KW-1133">Transmembrane helix</keyword>
<keyword evidence="3" id="KW-1185">Reference proteome</keyword>
<proteinExistence type="predicted"/>